<sequence length="43" mass="4727">MRGVGRRATSPPRPTGRPLRGPAWIRSPPAGPRTAPRGRWPRS</sequence>
<proteinExistence type="predicted"/>
<gene>
    <name evidence="2" type="ORF">ACFFX0_07325</name>
</gene>
<evidence type="ECO:0000313" key="2">
    <source>
        <dbReference type="EMBL" id="MFB9071013.1"/>
    </source>
</evidence>
<feature type="region of interest" description="Disordered" evidence="1">
    <location>
        <begin position="1"/>
        <end position="43"/>
    </location>
</feature>
<feature type="compositionally biased region" description="Low complexity" evidence="1">
    <location>
        <begin position="16"/>
        <end position="43"/>
    </location>
</feature>
<comment type="caution">
    <text evidence="2">The sequence shown here is derived from an EMBL/GenBank/DDBJ whole genome shotgun (WGS) entry which is preliminary data.</text>
</comment>
<accession>A0ABV5FWE0</accession>
<dbReference type="Proteomes" id="UP001589575">
    <property type="component" value="Unassembled WGS sequence"/>
</dbReference>
<dbReference type="EMBL" id="JBHMFI010000001">
    <property type="protein sequence ID" value="MFB9071013.1"/>
    <property type="molecule type" value="Genomic_DNA"/>
</dbReference>
<organism evidence="2 3">
    <name type="scientific">Citricoccus parietis</name>
    <dbReference type="NCBI Taxonomy" id="592307"/>
    <lineage>
        <taxon>Bacteria</taxon>
        <taxon>Bacillati</taxon>
        <taxon>Actinomycetota</taxon>
        <taxon>Actinomycetes</taxon>
        <taxon>Micrococcales</taxon>
        <taxon>Micrococcaceae</taxon>
        <taxon>Citricoccus</taxon>
    </lineage>
</organism>
<evidence type="ECO:0000256" key="1">
    <source>
        <dbReference type="SAM" id="MobiDB-lite"/>
    </source>
</evidence>
<name>A0ABV5FWE0_9MICC</name>
<reference evidence="2 3" key="1">
    <citation type="submission" date="2024-09" db="EMBL/GenBank/DDBJ databases">
        <authorList>
            <person name="Sun Q."/>
            <person name="Mori K."/>
        </authorList>
    </citation>
    <scope>NUCLEOTIDE SEQUENCE [LARGE SCALE GENOMIC DNA]</scope>
    <source>
        <strain evidence="2 3">CCM 7609</strain>
    </source>
</reference>
<evidence type="ECO:0000313" key="3">
    <source>
        <dbReference type="Proteomes" id="UP001589575"/>
    </source>
</evidence>
<protein>
    <submittedName>
        <fullName evidence="2">Uncharacterized protein</fullName>
    </submittedName>
</protein>
<keyword evidence="3" id="KW-1185">Reference proteome</keyword>